<evidence type="ECO:0000256" key="1">
    <source>
        <dbReference type="ARBA" id="ARBA00004651"/>
    </source>
</evidence>
<dbReference type="GO" id="GO:0005886">
    <property type="term" value="C:plasma membrane"/>
    <property type="evidence" value="ECO:0007669"/>
    <property type="project" value="UniProtKB-SubCell"/>
</dbReference>
<dbReference type="Pfam" id="PF02687">
    <property type="entry name" value="FtsX"/>
    <property type="match status" value="2"/>
</dbReference>
<feature type="transmembrane region" description="Helical" evidence="6">
    <location>
        <begin position="203"/>
        <end position="220"/>
    </location>
</feature>
<keyword evidence="5 6" id="KW-0472">Membrane</keyword>
<dbReference type="InterPro" id="IPR027022">
    <property type="entry name" value="ABC_permease_BceB-typ"/>
</dbReference>
<evidence type="ECO:0000256" key="6">
    <source>
        <dbReference type="PIRNR" id="PIRNR018968"/>
    </source>
</evidence>
<comment type="similarity">
    <text evidence="6">Belongs to the ABC-4 integral membrane protein family.</text>
</comment>
<gene>
    <name evidence="8" type="ORF">IAC96_08600</name>
</gene>
<protein>
    <submittedName>
        <fullName evidence="8">ABC transporter permease</fullName>
    </submittedName>
</protein>
<feature type="transmembrane region" description="Helical" evidence="6">
    <location>
        <begin position="589"/>
        <end position="609"/>
    </location>
</feature>
<comment type="caution">
    <text evidence="8">The sequence shown here is derived from an EMBL/GenBank/DDBJ whole genome shotgun (WGS) entry which is preliminary data.</text>
</comment>
<feature type="transmembrane region" description="Helical" evidence="6">
    <location>
        <begin position="629"/>
        <end position="651"/>
    </location>
</feature>
<keyword evidence="4 6" id="KW-1133">Transmembrane helix</keyword>
<keyword evidence="2 6" id="KW-1003">Cell membrane</keyword>
<evidence type="ECO:0000256" key="4">
    <source>
        <dbReference type="ARBA" id="ARBA00022989"/>
    </source>
</evidence>
<feature type="domain" description="ABC3 transporter permease C-terminal" evidence="7">
    <location>
        <begin position="66"/>
        <end position="180"/>
    </location>
</feature>
<evidence type="ECO:0000313" key="8">
    <source>
        <dbReference type="EMBL" id="HIR88993.1"/>
    </source>
</evidence>
<feature type="transmembrane region" description="Helical" evidence="6">
    <location>
        <begin position="286"/>
        <end position="313"/>
    </location>
</feature>
<dbReference type="InterPro" id="IPR003838">
    <property type="entry name" value="ABC3_permease_C"/>
</dbReference>
<evidence type="ECO:0000259" key="7">
    <source>
        <dbReference type="Pfam" id="PF02687"/>
    </source>
</evidence>
<evidence type="ECO:0000256" key="2">
    <source>
        <dbReference type="ARBA" id="ARBA00022475"/>
    </source>
</evidence>
<reference evidence="8" key="1">
    <citation type="submission" date="2020-10" db="EMBL/GenBank/DDBJ databases">
        <authorList>
            <person name="Gilroy R."/>
        </authorList>
    </citation>
    <scope>NUCLEOTIDE SEQUENCE</scope>
    <source>
        <strain evidence="8">ChiW13-3771</strain>
    </source>
</reference>
<accession>A0A9D1JDA9</accession>
<feature type="transmembrane region" description="Helical" evidence="6">
    <location>
        <begin position="109"/>
        <end position="138"/>
    </location>
</feature>
<reference evidence="8" key="2">
    <citation type="journal article" date="2021" name="PeerJ">
        <title>Extensive microbial diversity within the chicken gut microbiome revealed by metagenomics and culture.</title>
        <authorList>
            <person name="Gilroy R."/>
            <person name="Ravi A."/>
            <person name="Getino M."/>
            <person name="Pursley I."/>
            <person name="Horton D.L."/>
            <person name="Alikhan N.F."/>
            <person name="Baker D."/>
            <person name="Gharbi K."/>
            <person name="Hall N."/>
            <person name="Watson M."/>
            <person name="Adriaenssens E.M."/>
            <person name="Foster-Nyarko E."/>
            <person name="Jarju S."/>
            <person name="Secka A."/>
            <person name="Antonio M."/>
            <person name="Oren A."/>
            <person name="Chaudhuri R.R."/>
            <person name="La Ragione R."/>
            <person name="Hildebrand F."/>
            <person name="Pallen M.J."/>
        </authorList>
    </citation>
    <scope>NUCLEOTIDE SEQUENCE</scope>
    <source>
        <strain evidence="8">ChiW13-3771</strain>
    </source>
</reference>
<feature type="transmembrane region" description="Helical" evidence="6">
    <location>
        <begin position="232"/>
        <end position="256"/>
    </location>
</feature>
<evidence type="ECO:0000313" key="9">
    <source>
        <dbReference type="Proteomes" id="UP000824201"/>
    </source>
</evidence>
<evidence type="ECO:0000256" key="5">
    <source>
        <dbReference type="ARBA" id="ARBA00023136"/>
    </source>
</evidence>
<dbReference type="PANTHER" id="PTHR46795">
    <property type="entry name" value="ABC TRANSPORTER PERMEASE-RELATED-RELATED"/>
    <property type="match status" value="1"/>
</dbReference>
<dbReference type="EMBL" id="DVHN01000108">
    <property type="protein sequence ID" value="HIR88993.1"/>
    <property type="molecule type" value="Genomic_DNA"/>
</dbReference>
<dbReference type="InterPro" id="IPR052536">
    <property type="entry name" value="ABC-4_Integral_Memb_Prot"/>
</dbReference>
<sequence length="663" mass="75407">MNKWMFYPKMAWVNIKKNGKIYFPYILTCIGTILMFYNICAISENKGTAQLAGAVLVQVILKLGIMIIGIFAVIFLFYTNSFLMKRRQKELGLYNILGMGKRHIAKMMFCETVMIAFVSLIVGIGLGIALNKLLFLVLLKLMGESNIPFGFEINWEGLKWTLILFGIIFILILISNLWKIHLSHPIELLHGDQTGEREPKTKLVMTIIGILSMIAGYYLALKVSSPMDAIGIFFIAVILVIVGTYALFTAGSIAFLKLLRKNKHYYYKTNHFVSVSSMIYRMKQNAVGLANICILSTMVLVVLSSTVSLYGGLEDALNTQFIRQVQTEVDMEDLGQNEAIQKDIQEAAEKTEDKISDLLSYYYFEEYMLEEDGHFQYQRLMTMDATDYIVLIPESQYEQISGMTMDLNTDEVYYYTENAKKLDSVIQIMNMPLKVKGVLEEISNANSSIIAYDSYFIVASDSTVEQIRQEIIQAAQKEKGQIRDLDYTYYIGANVMKENVEMVVDSWNSSFSGNGYELGIFQDIYSTGPELKAMYGGFFFLGLFLGALFLMATVLIIYYKQISEGYEDQKRFEIMQKVGMSRREIKKAIGSQVLIVFFLPLVTACIHIIGAFKMISKLEMALGLSNIQIFVWCTILVAAIFAVIYALVYIWTAREYYKIVQSS</sequence>
<keyword evidence="3 6" id="KW-0812">Transmembrane</keyword>
<proteinExistence type="inferred from homology"/>
<comment type="subcellular location">
    <subcellularLocation>
        <location evidence="1 6">Cell membrane</location>
        <topology evidence="1 6">Multi-pass membrane protein</topology>
    </subcellularLocation>
</comment>
<feature type="domain" description="ABC3 transporter permease C-terminal" evidence="7">
    <location>
        <begin position="544"/>
        <end position="657"/>
    </location>
</feature>
<name>A0A9D1JDA9_9FIRM</name>
<feature type="transmembrane region" description="Helical" evidence="6">
    <location>
        <begin position="158"/>
        <end position="178"/>
    </location>
</feature>
<feature type="transmembrane region" description="Helical" evidence="6">
    <location>
        <begin position="21"/>
        <end position="39"/>
    </location>
</feature>
<dbReference type="Proteomes" id="UP000824201">
    <property type="component" value="Unassembled WGS sequence"/>
</dbReference>
<keyword evidence="6" id="KW-0813">Transport</keyword>
<evidence type="ECO:0000256" key="3">
    <source>
        <dbReference type="ARBA" id="ARBA00022692"/>
    </source>
</evidence>
<dbReference type="PIRSF" id="PIRSF018968">
    <property type="entry name" value="ABC_permease_BceB"/>
    <property type="match status" value="1"/>
</dbReference>
<dbReference type="AlphaFoldDB" id="A0A9D1JDA9"/>
<dbReference type="PANTHER" id="PTHR46795:SF3">
    <property type="entry name" value="ABC TRANSPORTER PERMEASE"/>
    <property type="match status" value="1"/>
</dbReference>
<organism evidence="8 9">
    <name type="scientific">Candidatus Fimimorpha faecalis</name>
    <dbReference type="NCBI Taxonomy" id="2840824"/>
    <lineage>
        <taxon>Bacteria</taxon>
        <taxon>Bacillati</taxon>
        <taxon>Bacillota</taxon>
        <taxon>Clostridia</taxon>
        <taxon>Eubacteriales</taxon>
        <taxon>Candidatus Fimimorpha</taxon>
    </lineage>
</organism>
<feature type="transmembrane region" description="Helical" evidence="6">
    <location>
        <begin position="51"/>
        <end position="78"/>
    </location>
</feature>
<dbReference type="GO" id="GO:0055085">
    <property type="term" value="P:transmembrane transport"/>
    <property type="evidence" value="ECO:0007669"/>
    <property type="project" value="UniProtKB-UniRule"/>
</dbReference>
<feature type="transmembrane region" description="Helical" evidence="6">
    <location>
        <begin position="534"/>
        <end position="559"/>
    </location>
</feature>